<dbReference type="Proteomes" id="UP001165641">
    <property type="component" value="Unassembled WGS sequence"/>
</dbReference>
<comment type="caution">
    <text evidence="7">The sequence shown here is derived from an EMBL/GenBank/DDBJ whole genome shotgun (WGS) entry which is preliminary data.</text>
</comment>
<dbReference type="GO" id="GO:0047804">
    <property type="term" value="F:cysteine-S-conjugate beta-lyase activity"/>
    <property type="evidence" value="ECO:0007669"/>
    <property type="project" value="UniProtKB-EC"/>
</dbReference>
<reference evidence="7" key="1">
    <citation type="submission" date="2022-12" db="EMBL/GenBank/DDBJ databases">
        <title>Paracoccus onchidii sp. nov., isolated from a marine invertebrate from the South China Sea.</title>
        <authorList>
            <person name="Xu S."/>
            <person name="Liu Z."/>
            <person name="Xu Y."/>
        </authorList>
    </citation>
    <scope>NUCLEOTIDE SEQUENCE</scope>
    <source>
        <strain evidence="7">Z330</strain>
    </source>
</reference>
<comment type="similarity">
    <text evidence="2 6">Belongs to the trans-sulfuration enzymes family.</text>
</comment>
<dbReference type="InterPro" id="IPR015421">
    <property type="entry name" value="PyrdxlP-dep_Trfase_major"/>
</dbReference>
<evidence type="ECO:0000313" key="7">
    <source>
        <dbReference type="EMBL" id="MDB6176401.1"/>
    </source>
</evidence>
<dbReference type="Gene3D" id="3.90.1150.10">
    <property type="entry name" value="Aspartate Aminotransferase, domain 1"/>
    <property type="match status" value="1"/>
</dbReference>
<organism evidence="7 8">
    <name type="scientific">Paracoccus onchidii</name>
    <dbReference type="NCBI Taxonomy" id="3017813"/>
    <lineage>
        <taxon>Bacteria</taxon>
        <taxon>Pseudomonadati</taxon>
        <taxon>Pseudomonadota</taxon>
        <taxon>Alphaproteobacteria</taxon>
        <taxon>Rhodobacterales</taxon>
        <taxon>Paracoccaceae</taxon>
        <taxon>Paracoccus</taxon>
    </lineage>
</organism>
<keyword evidence="3 6" id="KW-0663">Pyridoxal phosphate</keyword>
<evidence type="ECO:0000256" key="5">
    <source>
        <dbReference type="ARBA" id="ARBA00047517"/>
    </source>
</evidence>
<dbReference type="PIRSF" id="PIRSF001434">
    <property type="entry name" value="CGS"/>
    <property type="match status" value="1"/>
</dbReference>
<dbReference type="SUPFAM" id="SSF53383">
    <property type="entry name" value="PLP-dependent transferases"/>
    <property type="match status" value="1"/>
</dbReference>
<comment type="catalytic activity">
    <reaction evidence="5">
        <text>L,L-cystathionine + H2O = L-homocysteine + pyruvate + NH4(+)</text>
        <dbReference type="Rhea" id="RHEA:13965"/>
        <dbReference type="ChEBI" id="CHEBI:15361"/>
        <dbReference type="ChEBI" id="CHEBI:15377"/>
        <dbReference type="ChEBI" id="CHEBI:28938"/>
        <dbReference type="ChEBI" id="CHEBI:58161"/>
        <dbReference type="ChEBI" id="CHEBI:58199"/>
    </reaction>
</comment>
<evidence type="ECO:0000256" key="3">
    <source>
        <dbReference type="ARBA" id="ARBA00022898"/>
    </source>
</evidence>
<protein>
    <submittedName>
        <fullName evidence="7">Cystathionine beta-lyase</fullName>
        <ecNumber evidence="7">4.4.1.13</ecNumber>
    </submittedName>
</protein>
<proteinExistence type="inferred from homology"/>
<keyword evidence="8" id="KW-1185">Reference proteome</keyword>
<dbReference type="RefSeq" id="WP_271887535.1">
    <property type="nucleotide sequence ID" value="NZ_JAQBIE010000002.1"/>
</dbReference>
<keyword evidence="4 7" id="KW-0456">Lyase</keyword>
<accession>A0ABT4ZCF6</accession>
<sequence length="387" mass="41719">MTDRPLFSDALVHLGRGVQANGRPVNLPISQGSTMLFNSLAEFEAARDARHQHGTLYYGRYGTPASFELEAAMTALEGGAGCVSVSAGLTAVTLALMGAARSGDHLLVADNVYMPTRNFCDNVLARYGVEVTYFDSMQDISPLLQSNTSAVMFEAPGSGTFEVPDIRAISATARAHGALAIIDGTWATPIFCRPLSLGADVVVHSGSKYIGGHADSMIGFIVCNEATYPRMRQMALAFGDKPGSQDVFLSLRGLRTLEMRMKAAESSGLQVARWLAEQPQVLKVLHPAFPECPGHDTWKRDFEGSAGLFSIVVRDCSTDRLHAFVDALDLFGIGVSWGGFESLILPVRPLRTATRWDEAGHLVRLNIGFENPDSLCADLARALPLLD</sequence>
<evidence type="ECO:0000313" key="8">
    <source>
        <dbReference type="Proteomes" id="UP001165641"/>
    </source>
</evidence>
<gene>
    <name evidence="7" type="primary">metC</name>
    <name evidence="7" type="ORF">PAF17_02655</name>
</gene>
<dbReference type="Pfam" id="PF01053">
    <property type="entry name" value="Cys_Met_Meta_PP"/>
    <property type="match status" value="1"/>
</dbReference>
<dbReference type="EMBL" id="JAQBIE010000002">
    <property type="protein sequence ID" value="MDB6176401.1"/>
    <property type="molecule type" value="Genomic_DNA"/>
</dbReference>
<evidence type="ECO:0000256" key="2">
    <source>
        <dbReference type="ARBA" id="ARBA00009077"/>
    </source>
</evidence>
<dbReference type="EC" id="4.4.1.13" evidence="7"/>
<dbReference type="InterPro" id="IPR000277">
    <property type="entry name" value="Cys/Met-Metab_PyrdxlP-dep_enz"/>
</dbReference>
<dbReference type="InterPro" id="IPR015424">
    <property type="entry name" value="PyrdxlP-dep_Trfase"/>
</dbReference>
<evidence type="ECO:0000256" key="1">
    <source>
        <dbReference type="ARBA" id="ARBA00001933"/>
    </source>
</evidence>
<name>A0ABT4ZCF6_9RHOB</name>
<dbReference type="PANTHER" id="PTHR43500">
    <property type="entry name" value="CYSTATHIONINE BETA-LYASE-RELATED"/>
    <property type="match status" value="1"/>
</dbReference>
<evidence type="ECO:0000256" key="6">
    <source>
        <dbReference type="RuleBase" id="RU362118"/>
    </source>
</evidence>
<dbReference type="InterPro" id="IPR015422">
    <property type="entry name" value="PyrdxlP-dep_Trfase_small"/>
</dbReference>
<dbReference type="Gene3D" id="3.40.640.10">
    <property type="entry name" value="Type I PLP-dependent aspartate aminotransferase-like (Major domain)"/>
    <property type="match status" value="1"/>
</dbReference>
<dbReference type="NCBIfam" id="TIGR01324">
    <property type="entry name" value="cysta_beta_ly_B"/>
    <property type="match status" value="1"/>
</dbReference>
<dbReference type="PANTHER" id="PTHR43500:SF1">
    <property type="entry name" value="CYSTATHIONINE BETA-LYASE-RELATED"/>
    <property type="match status" value="1"/>
</dbReference>
<evidence type="ECO:0000256" key="4">
    <source>
        <dbReference type="ARBA" id="ARBA00023239"/>
    </source>
</evidence>
<comment type="cofactor">
    <cofactor evidence="1 6">
        <name>pyridoxal 5'-phosphate</name>
        <dbReference type="ChEBI" id="CHEBI:597326"/>
    </cofactor>
</comment>
<dbReference type="InterPro" id="IPR006233">
    <property type="entry name" value="Cys_b_lyase_bac"/>
</dbReference>